<protein>
    <submittedName>
        <fullName evidence="1">Uncharacterized protein ORF185</fullName>
    </submittedName>
</protein>
<dbReference type="RefSeq" id="YP_004251128.1">
    <property type="nucleotide sequence ID" value="NC_015157.1"/>
</dbReference>
<reference evidence="1 2" key="1">
    <citation type="journal article" date="2011" name="MBio">
        <title>Evidence of a dominant lineage of Vibrio cholerae-specific lytic bacteriophages shed by cholera patients over a 10-year period in Dhaka, Bangladesh.</title>
        <authorList>
            <person name="Seed K.D."/>
            <person name="Bodi K.L."/>
            <person name="Kropinski A.M."/>
            <person name="Ackermann H.W."/>
            <person name="Calderwood S.B."/>
            <person name="Qadri F."/>
            <person name="Camilli A."/>
        </authorList>
    </citation>
    <scope>NUCLEOTIDE SEQUENCE [LARGE SCALE GENOMIC DNA]</scope>
</reference>
<proteinExistence type="predicted"/>
<accession>F1D1K9</accession>
<name>F1D1K9_9CAUD</name>
<evidence type="ECO:0000313" key="2">
    <source>
        <dbReference type="Proteomes" id="UP000007502"/>
    </source>
</evidence>
<evidence type="ECO:0000313" key="1">
    <source>
        <dbReference type="EMBL" id="ADX88003.1"/>
    </source>
</evidence>
<dbReference type="Proteomes" id="UP000007502">
    <property type="component" value="Segment"/>
</dbReference>
<dbReference type="GeneID" id="10228666"/>
<gene>
    <name evidence="1" type="primary">ORF185</name>
</gene>
<keyword evidence="2" id="KW-1185">Reference proteome</keyword>
<organism evidence="1 2">
    <name type="scientific">Vibrio phage ICP1</name>
    <dbReference type="NCBI Taxonomy" id="979525"/>
    <lineage>
        <taxon>Viruses</taxon>
        <taxon>Duplodnaviria</taxon>
        <taxon>Heunggongvirae</taxon>
        <taxon>Uroviricota</taxon>
        <taxon>Caudoviricetes</taxon>
        <taxon>Mohonavirus</taxon>
        <taxon>Mohonavirus ICP1</taxon>
    </lineage>
</organism>
<dbReference type="EMBL" id="HQ641347">
    <property type="protein sequence ID" value="ADX88003.1"/>
    <property type="molecule type" value="Genomic_DNA"/>
</dbReference>
<sequence length="126" mass="14905">MSQRENKYWLGENQKVFRGYPIVCYCKHCASEAIEIREYESGSYNYDTNYYCTCESSQKVDTLRKEVYTLEHKLASIKKSFDDAIMVEADQYVLERQERELSEVCKRNGIAISKEQLRKIFNLGEE</sequence>
<dbReference type="KEGG" id="vg:10228666"/>